<gene>
    <name evidence="3" type="ORF">CIK83_08790</name>
</gene>
<keyword evidence="2" id="KW-0119">Carbohydrate metabolism</keyword>
<dbReference type="InterPro" id="IPR019405">
    <property type="entry name" value="Lactonase_7-beta_prop"/>
</dbReference>
<keyword evidence="4" id="KW-1185">Reference proteome</keyword>
<comment type="caution">
    <text evidence="3">The sequence shown here is derived from an EMBL/GenBank/DDBJ whole genome shotgun (WGS) entry which is preliminary data.</text>
</comment>
<accession>A0A368LP59</accession>
<dbReference type="GO" id="GO:0017057">
    <property type="term" value="F:6-phosphogluconolactonase activity"/>
    <property type="evidence" value="ECO:0007669"/>
    <property type="project" value="TreeGrafter"/>
</dbReference>
<dbReference type="Gene3D" id="2.130.10.10">
    <property type="entry name" value="YVTN repeat-like/Quinoprotein amine dehydrogenase"/>
    <property type="match status" value="1"/>
</dbReference>
<evidence type="ECO:0000256" key="1">
    <source>
        <dbReference type="ARBA" id="ARBA00005564"/>
    </source>
</evidence>
<keyword evidence="2" id="KW-0313">Glucose metabolism</keyword>
<comment type="similarity">
    <text evidence="1">Belongs to the cycloisomerase 2 family.</text>
</comment>
<evidence type="ECO:0000313" key="4">
    <source>
        <dbReference type="Proteomes" id="UP000252479"/>
    </source>
</evidence>
<dbReference type="InterPro" id="IPR011048">
    <property type="entry name" value="Haem_d1_sf"/>
</dbReference>
<dbReference type="InterPro" id="IPR015943">
    <property type="entry name" value="WD40/YVTN_repeat-like_dom_sf"/>
</dbReference>
<organism evidence="3 4">
    <name type="scientific">Vibrio casei</name>
    <dbReference type="NCBI Taxonomy" id="673372"/>
    <lineage>
        <taxon>Bacteria</taxon>
        <taxon>Pseudomonadati</taxon>
        <taxon>Pseudomonadota</taxon>
        <taxon>Gammaproteobacteria</taxon>
        <taxon>Vibrionales</taxon>
        <taxon>Vibrionaceae</taxon>
        <taxon>Vibrio</taxon>
    </lineage>
</organism>
<name>A0A368LP59_9VIBR</name>
<sequence>MPHRFIALFSSDLFEYKRINVDILSLLVSGYTPNDESTGLYKATLNTQDGDLKLIPTSIKLANPSYFHLFGETITVIAEVNQAQSPTLEQYVLSNSHFRYLSKSGLTGDAPCYVAVSQKHHLVTTAQYGSGHIDVFQCNESLIITDKNQTIDSQLLGHSQPLSHAHQAFILDHSKVLVSVDLGHDKVVFYPYDKNKALFSIANRQEVQLPHSSGPRHIVFNQTEDIALLLCEISEQLVTLKKNNGKWEISHSQAAFPNTPNGQAGGAIKLSPDCKFVYLTGRRQNIISYFKFDDQTGNLNYLDSIDCGGDFPRDFAISPCGKWLVVTNQNSGNITSFKRDPSTGELIKTGQSALMTAPVCVAFYD</sequence>
<dbReference type="OrthoDB" id="9790815at2"/>
<dbReference type="Pfam" id="PF10282">
    <property type="entry name" value="Lactonase"/>
    <property type="match status" value="1"/>
</dbReference>
<dbReference type="EMBL" id="QPGL01000001">
    <property type="protein sequence ID" value="RCS73684.1"/>
    <property type="molecule type" value="Genomic_DNA"/>
</dbReference>
<proteinExistence type="inferred from homology"/>
<dbReference type="InterPro" id="IPR050282">
    <property type="entry name" value="Cycloisomerase_2"/>
</dbReference>
<dbReference type="AlphaFoldDB" id="A0A368LP59"/>
<evidence type="ECO:0000313" key="3">
    <source>
        <dbReference type="EMBL" id="RCS73684.1"/>
    </source>
</evidence>
<evidence type="ECO:0000256" key="2">
    <source>
        <dbReference type="ARBA" id="ARBA00022526"/>
    </source>
</evidence>
<protein>
    <submittedName>
        <fullName evidence="3">Lactonase family protein</fullName>
    </submittedName>
</protein>
<dbReference type="GO" id="GO:0006006">
    <property type="term" value="P:glucose metabolic process"/>
    <property type="evidence" value="ECO:0007669"/>
    <property type="project" value="UniProtKB-KW"/>
</dbReference>
<dbReference type="Proteomes" id="UP000252479">
    <property type="component" value="Unassembled WGS sequence"/>
</dbReference>
<reference evidence="3 4" key="1">
    <citation type="journal article" date="2017" name="Elife">
        <title>Extensive horizontal gene transfer in cheese-associated bacteria.</title>
        <authorList>
            <person name="Bonham K.S."/>
            <person name="Wolfe B.E."/>
            <person name="Dutton R.J."/>
        </authorList>
    </citation>
    <scope>NUCLEOTIDE SEQUENCE [LARGE SCALE GENOMIC DNA]</scope>
    <source>
        <strain evidence="3 4">JB196</strain>
    </source>
</reference>
<dbReference type="PANTHER" id="PTHR30344:SF1">
    <property type="entry name" value="6-PHOSPHOGLUCONOLACTONASE"/>
    <property type="match status" value="1"/>
</dbReference>
<dbReference type="SUPFAM" id="SSF51004">
    <property type="entry name" value="C-terminal (heme d1) domain of cytochrome cd1-nitrite reductase"/>
    <property type="match status" value="1"/>
</dbReference>
<dbReference type="PANTHER" id="PTHR30344">
    <property type="entry name" value="6-PHOSPHOGLUCONOLACTONASE-RELATED"/>
    <property type="match status" value="1"/>
</dbReference>